<dbReference type="EMBL" id="JBICRM010000047">
    <property type="protein sequence ID" value="MFG1710367.1"/>
    <property type="molecule type" value="Genomic_DNA"/>
</dbReference>
<evidence type="ECO:0000313" key="1">
    <source>
        <dbReference type="EMBL" id="MFG1710367.1"/>
    </source>
</evidence>
<dbReference type="SUPFAM" id="SSF56235">
    <property type="entry name" value="N-terminal nucleophile aminohydrolases (Ntn hydrolases)"/>
    <property type="match status" value="1"/>
</dbReference>
<gene>
    <name evidence="1" type="ORF">ACFLIM_45085</name>
</gene>
<comment type="caution">
    <text evidence="1">The sequence shown here is derived from an EMBL/GenBank/DDBJ whole genome shotgun (WGS) entry which is preliminary data.</text>
</comment>
<dbReference type="Gene3D" id="3.60.20.40">
    <property type="match status" value="1"/>
</dbReference>
<dbReference type="PRINTS" id="PR01210">
    <property type="entry name" value="GGTRANSPTASE"/>
</dbReference>
<accession>A0ABW7ASH7</accession>
<proteinExistence type="predicted"/>
<keyword evidence="2" id="KW-1185">Reference proteome</keyword>
<dbReference type="InterPro" id="IPR029055">
    <property type="entry name" value="Ntn_hydrolases_N"/>
</dbReference>
<sequence length="533" mass="55041">MSHPTTTGTRDADGVRGDWGMVATSHPLAAAAGAEMLEAGGSAADAAVAAAAVLCVVDPRSTSVGGDAFALVWQAGESGPVGLAGAGPSPAAMTADAVNEAGHDRMPRLGPWTVTVPGAVSLWERLLERYGRLGLERVLRPAIELAEQGFDVAPIIAGEWQESQDRLRGDKAASALFLPGGRPPRAGDKLANPELGAVLRTLSSGGARAFYQGELADRIGAAVEAAGGPLRATDLAAWQGATWVEPLRRPYRDVDVYEMPPPGQGIVVLETLGIFEGVEASGPVESEHAAIEALKLAFADAAAHVADPDVADVPVGRLLSDGFLAERRAKIDPAAARGPVATGSDTVYVAVVDGDGMGCSLIQSLYEGFGSGIAVPGTGLLLQNRGSNFSTESGHPNRVAGGKRPYHTIIPAMLGRGDALLGCLGVVGGFMQPQGQTQIIRRLLDDGMGLQAAIDAPRARYWNGRRVAVEKDFDPEIRRGLQERGHEIEPLGRFAGGGAQAVLVGDGGLVGASDPRKDGCALAPGHDHSDGRH</sequence>
<organism evidence="1 2">
    <name type="scientific">Nonomuraea marmarensis</name>
    <dbReference type="NCBI Taxonomy" id="3351344"/>
    <lineage>
        <taxon>Bacteria</taxon>
        <taxon>Bacillati</taxon>
        <taxon>Actinomycetota</taxon>
        <taxon>Actinomycetes</taxon>
        <taxon>Streptosporangiales</taxon>
        <taxon>Streptosporangiaceae</taxon>
        <taxon>Nonomuraea</taxon>
    </lineage>
</organism>
<dbReference type="RefSeq" id="WP_393176069.1">
    <property type="nucleotide sequence ID" value="NZ_JBICRM010000047.1"/>
</dbReference>
<dbReference type="InterPro" id="IPR043138">
    <property type="entry name" value="GGT_lsub"/>
</dbReference>
<dbReference type="InterPro" id="IPR043137">
    <property type="entry name" value="GGT_ssub_C"/>
</dbReference>
<dbReference type="InterPro" id="IPR052896">
    <property type="entry name" value="GGT-like_enzyme"/>
</dbReference>
<dbReference type="PANTHER" id="PTHR43881">
    <property type="entry name" value="GAMMA-GLUTAMYLTRANSPEPTIDASE (AFU_ORTHOLOGUE AFUA_4G13580)"/>
    <property type="match status" value="1"/>
</dbReference>
<evidence type="ECO:0000313" key="2">
    <source>
        <dbReference type="Proteomes" id="UP001603978"/>
    </source>
</evidence>
<name>A0ABW7ASH7_9ACTN</name>
<protein>
    <submittedName>
        <fullName evidence="1">Gamma-glutamyltransferase family protein</fullName>
    </submittedName>
</protein>
<dbReference type="Proteomes" id="UP001603978">
    <property type="component" value="Unassembled WGS sequence"/>
</dbReference>
<dbReference type="Pfam" id="PF01019">
    <property type="entry name" value="G_glu_transpept"/>
    <property type="match status" value="1"/>
</dbReference>
<dbReference type="Gene3D" id="1.10.246.130">
    <property type="match status" value="1"/>
</dbReference>
<dbReference type="PANTHER" id="PTHR43881:SF1">
    <property type="entry name" value="GAMMA-GLUTAMYLTRANSPEPTIDASE (AFU_ORTHOLOGUE AFUA_4G13580)"/>
    <property type="match status" value="1"/>
</dbReference>
<reference evidence="1 2" key="1">
    <citation type="submission" date="2024-10" db="EMBL/GenBank/DDBJ databases">
        <authorList>
            <person name="Topkara A.R."/>
            <person name="Saygin H."/>
        </authorList>
    </citation>
    <scope>NUCLEOTIDE SEQUENCE [LARGE SCALE GENOMIC DNA]</scope>
    <source>
        <strain evidence="1 2">M3C6</strain>
    </source>
</reference>